<comment type="caution">
    <text evidence="5">The sequence shown here is derived from an EMBL/GenBank/DDBJ whole genome shotgun (WGS) entry which is preliminary data.</text>
</comment>
<dbReference type="Proteomes" id="UP000663889">
    <property type="component" value="Unassembled WGS sequence"/>
</dbReference>
<dbReference type="EMBL" id="CAJNOU010003087">
    <property type="protein sequence ID" value="CAF1370073.1"/>
    <property type="molecule type" value="Genomic_DNA"/>
</dbReference>
<evidence type="ECO:0000313" key="9">
    <source>
        <dbReference type="Proteomes" id="UP000663854"/>
    </source>
</evidence>
<evidence type="ECO:0000256" key="4">
    <source>
        <dbReference type="ARBA" id="ARBA00022842"/>
    </source>
</evidence>
<dbReference type="AlphaFoldDB" id="A0A814X5K2"/>
<dbReference type="GO" id="GO:0008253">
    <property type="term" value="F:5'-nucleotidase activity"/>
    <property type="evidence" value="ECO:0007669"/>
    <property type="project" value="TreeGrafter"/>
</dbReference>
<dbReference type="InterPro" id="IPR036412">
    <property type="entry name" value="HAD-like_sf"/>
</dbReference>
<comment type="similarity">
    <text evidence="1">Belongs to the 5'(3')-deoxyribonucleotidase family.</text>
</comment>
<organism evidence="5 9">
    <name type="scientific">Rotaria sordida</name>
    <dbReference type="NCBI Taxonomy" id="392033"/>
    <lineage>
        <taxon>Eukaryota</taxon>
        <taxon>Metazoa</taxon>
        <taxon>Spiralia</taxon>
        <taxon>Gnathifera</taxon>
        <taxon>Rotifera</taxon>
        <taxon>Eurotatoria</taxon>
        <taxon>Bdelloidea</taxon>
        <taxon>Philodinida</taxon>
        <taxon>Philodinidae</taxon>
        <taxon>Rotaria</taxon>
    </lineage>
</organism>
<dbReference type="InterPro" id="IPR008380">
    <property type="entry name" value="HAD-SF_hydro_IG_5-nucl"/>
</dbReference>
<evidence type="ECO:0008006" key="11">
    <source>
        <dbReference type="Google" id="ProtNLM"/>
    </source>
</evidence>
<evidence type="ECO:0000256" key="3">
    <source>
        <dbReference type="ARBA" id="ARBA00022801"/>
    </source>
</evidence>
<dbReference type="PANTHER" id="PTHR12103:SF38">
    <property type="entry name" value="5'-NUCLEOTIDASE DOMAIN-CONTAINING PROTEIN 1"/>
    <property type="match status" value="1"/>
</dbReference>
<evidence type="ECO:0000313" key="5">
    <source>
        <dbReference type="EMBL" id="CAF1210460.1"/>
    </source>
</evidence>
<dbReference type="InterPro" id="IPR023214">
    <property type="entry name" value="HAD_sf"/>
</dbReference>
<evidence type="ECO:0000256" key="2">
    <source>
        <dbReference type="ARBA" id="ARBA00022723"/>
    </source>
</evidence>
<sequence length="462" mass="54475">MTSSSTKKTFSLLSCDWIGFDLDHTLIRYRLPDLHALIYESMRQYLTETYEYNSRLLPLSYDNYFSVKGLIYDSFYGNLIQLNSNGFVNTALHGVHRRLTTEETKEIYSNTLKDIEEDTSERFLCMFTYFDHGISYLIANIVDLIDQENLYENSSENQIDLENKYKFFLIHLKKGSEHLYYDFNRGNYFASLRSNPDKYIYRRLDVRQWLEKLKKLNKKLFLATNSSFNNTDLLATYALGDDWKDLFDFIIVVSKKPSFFLNTKKRSFHRFIDENNMIPVTNEEIIQNFNKNYIYSLGNSEDLHYIMSQISNKDPVVIYFGDHIKADINALKRYTNWIAGVVLEELEFDSPPTVIHTTIHHSSTNDQSYIKGNQSKYFPSFFISPTDSIIFDYNNNINETQSEQTEPDAILPSLSSYWYAYITKHAHLSLSCLSILSNHFDLDHQFEYDQKSEHFVIMHKNE</sequence>
<reference evidence="5" key="1">
    <citation type="submission" date="2021-02" db="EMBL/GenBank/DDBJ databases">
        <authorList>
            <person name="Nowell W R."/>
        </authorList>
    </citation>
    <scope>NUCLEOTIDE SEQUENCE</scope>
</reference>
<dbReference type="EMBL" id="CAJOBE010013428">
    <property type="protein sequence ID" value="CAF4164579.1"/>
    <property type="molecule type" value="Genomic_DNA"/>
</dbReference>
<dbReference type="PANTHER" id="PTHR12103">
    <property type="entry name" value="5'-NUCLEOTIDASE DOMAIN-CONTAINING"/>
    <property type="match status" value="1"/>
</dbReference>
<dbReference type="EMBL" id="CAJNOH010001375">
    <property type="protein sequence ID" value="CAF1210460.1"/>
    <property type="molecule type" value="Genomic_DNA"/>
</dbReference>
<dbReference type="Gene3D" id="3.40.50.1000">
    <property type="entry name" value="HAD superfamily/HAD-like"/>
    <property type="match status" value="1"/>
</dbReference>
<dbReference type="EMBL" id="CAJNOL010002742">
    <property type="protein sequence ID" value="CAF1526148.1"/>
    <property type="molecule type" value="Genomic_DNA"/>
</dbReference>
<evidence type="ECO:0000313" key="7">
    <source>
        <dbReference type="EMBL" id="CAF1526148.1"/>
    </source>
</evidence>
<keyword evidence="10" id="KW-1185">Reference proteome</keyword>
<keyword evidence="4" id="KW-0460">Magnesium</keyword>
<proteinExistence type="inferred from homology"/>
<evidence type="ECO:0000313" key="10">
    <source>
        <dbReference type="Proteomes" id="UP000663870"/>
    </source>
</evidence>
<dbReference type="Proteomes" id="UP000663870">
    <property type="component" value="Unassembled WGS sequence"/>
</dbReference>
<gene>
    <name evidence="8" type="ORF">FNK824_LOCUS34364</name>
    <name evidence="7" type="ORF">JXQ802_LOCUS41902</name>
    <name evidence="5" type="ORF">PYM288_LOCUS25350</name>
    <name evidence="6" type="ORF">SEV965_LOCUS29845</name>
</gene>
<keyword evidence="3" id="KW-0378">Hydrolase</keyword>
<evidence type="ECO:0000313" key="8">
    <source>
        <dbReference type="EMBL" id="CAF4164579.1"/>
    </source>
</evidence>
<accession>A0A814X5K2</accession>
<dbReference type="Proteomes" id="UP000663854">
    <property type="component" value="Unassembled WGS sequence"/>
</dbReference>
<keyword evidence="2" id="KW-0479">Metal-binding</keyword>
<dbReference type="Proteomes" id="UP000663874">
    <property type="component" value="Unassembled WGS sequence"/>
</dbReference>
<name>A0A814X5K2_9BILA</name>
<dbReference type="SUPFAM" id="SSF56784">
    <property type="entry name" value="HAD-like"/>
    <property type="match status" value="1"/>
</dbReference>
<evidence type="ECO:0000256" key="1">
    <source>
        <dbReference type="ARBA" id="ARBA00009589"/>
    </source>
</evidence>
<evidence type="ECO:0000313" key="6">
    <source>
        <dbReference type="EMBL" id="CAF1370073.1"/>
    </source>
</evidence>
<dbReference type="Pfam" id="PF05761">
    <property type="entry name" value="5_nucleotid"/>
    <property type="match status" value="1"/>
</dbReference>
<protein>
    <recommendedName>
        <fullName evidence="11">5'-nucleotidase domain-containing protein 1</fullName>
    </recommendedName>
</protein>
<dbReference type="GO" id="GO:0046872">
    <property type="term" value="F:metal ion binding"/>
    <property type="evidence" value="ECO:0007669"/>
    <property type="project" value="UniProtKB-KW"/>
</dbReference>